<dbReference type="Proteomes" id="UP001177003">
    <property type="component" value="Chromosome 5"/>
</dbReference>
<proteinExistence type="predicted"/>
<gene>
    <name evidence="1" type="ORF">LSALG_LOCUS26463</name>
</gene>
<keyword evidence="2" id="KW-1185">Reference proteome</keyword>
<protein>
    <submittedName>
        <fullName evidence="1">Uncharacterized protein</fullName>
    </submittedName>
</protein>
<reference evidence="1" key="1">
    <citation type="submission" date="2023-04" db="EMBL/GenBank/DDBJ databases">
        <authorList>
            <person name="Vijverberg K."/>
            <person name="Xiong W."/>
            <person name="Schranz E."/>
        </authorList>
    </citation>
    <scope>NUCLEOTIDE SEQUENCE</scope>
</reference>
<dbReference type="EMBL" id="OX465081">
    <property type="protein sequence ID" value="CAI9287075.1"/>
    <property type="molecule type" value="Genomic_DNA"/>
</dbReference>
<evidence type="ECO:0000313" key="2">
    <source>
        <dbReference type="Proteomes" id="UP001177003"/>
    </source>
</evidence>
<organism evidence="1 2">
    <name type="scientific">Lactuca saligna</name>
    <name type="common">Willowleaf lettuce</name>
    <dbReference type="NCBI Taxonomy" id="75948"/>
    <lineage>
        <taxon>Eukaryota</taxon>
        <taxon>Viridiplantae</taxon>
        <taxon>Streptophyta</taxon>
        <taxon>Embryophyta</taxon>
        <taxon>Tracheophyta</taxon>
        <taxon>Spermatophyta</taxon>
        <taxon>Magnoliopsida</taxon>
        <taxon>eudicotyledons</taxon>
        <taxon>Gunneridae</taxon>
        <taxon>Pentapetalae</taxon>
        <taxon>asterids</taxon>
        <taxon>campanulids</taxon>
        <taxon>Asterales</taxon>
        <taxon>Asteraceae</taxon>
        <taxon>Cichorioideae</taxon>
        <taxon>Cichorieae</taxon>
        <taxon>Lactucinae</taxon>
        <taxon>Lactuca</taxon>
    </lineage>
</organism>
<evidence type="ECO:0000313" key="1">
    <source>
        <dbReference type="EMBL" id="CAI9287075.1"/>
    </source>
</evidence>
<accession>A0AA35Z6Y2</accession>
<sequence>MTGHPTQSNMRSKFGTFLLASSKRVESKRPTDMKMRKKSSRTEDLEVVVMMADNRATVVLECKDRFLVEKKNRVLRRYLVEIGDVFLNLAFPASLSGRPSFLYNHLQLIMKLEIDFACIICAG</sequence>
<dbReference type="AlphaFoldDB" id="A0AA35Z6Y2"/>
<name>A0AA35Z6Y2_LACSI</name>